<dbReference type="EMBL" id="JADOBH010000005">
    <property type="protein sequence ID" value="MBF7957966.1"/>
    <property type="molecule type" value="Genomic_DNA"/>
</dbReference>
<name>A0ABS0DVS1_9GAMM</name>
<keyword evidence="3" id="KW-1185">Reference proteome</keyword>
<organism evidence="2 3">
    <name type="scientific">Rahnella victoriana</name>
    <dbReference type="NCBI Taxonomy" id="1510570"/>
    <lineage>
        <taxon>Bacteria</taxon>
        <taxon>Pseudomonadati</taxon>
        <taxon>Pseudomonadota</taxon>
        <taxon>Gammaproteobacteria</taxon>
        <taxon>Enterobacterales</taxon>
        <taxon>Yersiniaceae</taxon>
        <taxon>Rahnella</taxon>
    </lineage>
</organism>
<sequence>MAILLFFFVIPIAAWVINLFVVCHVIEKNCKGTKENLPPTVGQTLVKYIVLTAIIFAIYSVPLLLLGPTYGSRVLHIAMMEKLGPSTPVWICAALAIVFFIWEIYRKKSMPFAHLGSGADEIGYAALAISVVVWTATLFIVVGYIFSHLIWNNVYYW</sequence>
<reference evidence="2 3" key="1">
    <citation type="submission" date="2020-11" db="EMBL/GenBank/DDBJ databases">
        <title>Taxonomic investigation of Rahnella spp.</title>
        <authorList>
            <person name="Lee S.D."/>
        </authorList>
    </citation>
    <scope>NUCLEOTIDE SEQUENCE [LARGE SCALE GENOMIC DNA]</scope>
    <source>
        <strain evidence="2 3">SAP-10</strain>
    </source>
</reference>
<accession>A0ABS0DVS1</accession>
<dbReference type="RefSeq" id="WP_195817970.1">
    <property type="nucleotide sequence ID" value="NZ_JADOBH010000005.1"/>
</dbReference>
<dbReference type="Proteomes" id="UP000600307">
    <property type="component" value="Unassembled WGS sequence"/>
</dbReference>
<evidence type="ECO:0000256" key="1">
    <source>
        <dbReference type="SAM" id="Phobius"/>
    </source>
</evidence>
<evidence type="ECO:0000313" key="3">
    <source>
        <dbReference type="Proteomes" id="UP000600307"/>
    </source>
</evidence>
<feature type="transmembrane region" description="Helical" evidence="1">
    <location>
        <begin position="48"/>
        <end position="67"/>
    </location>
</feature>
<keyword evidence="1" id="KW-1133">Transmembrane helix</keyword>
<feature type="transmembrane region" description="Helical" evidence="1">
    <location>
        <begin position="87"/>
        <end position="105"/>
    </location>
</feature>
<protein>
    <submittedName>
        <fullName evidence="2">Uncharacterized protein</fullName>
    </submittedName>
</protein>
<feature type="transmembrane region" description="Helical" evidence="1">
    <location>
        <begin position="6"/>
        <end position="27"/>
    </location>
</feature>
<feature type="transmembrane region" description="Helical" evidence="1">
    <location>
        <begin position="126"/>
        <end position="151"/>
    </location>
</feature>
<proteinExistence type="predicted"/>
<gene>
    <name evidence="2" type="ORF">IV431_20615</name>
</gene>
<comment type="caution">
    <text evidence="2">The sequence shown here is derived from an EMBL/GenBank/DDBJ whole genome shotgun (WGS) entry which is preliminary data.</text>
</comment>
<keyword evidence="1" id="KW-0812">Transmembrane</keyword>
<evidence type="ECO:0000313" key="2">
    <source>
        <dbReference type="EMBL" id="MBF7957966.1"/>
    </source>
</evidence>
<keyword evidence="1" id="KW-0472">Membrane</keyword>